<dbReference type="Proteomes" id="UP000321393">
    <property type="component" value="Unassembled WGS sequence"/>
</dbReference>
<evidence type="ECO:0000313" key="2">
    <source>
        <dbReference type="EMBL" id="KAA0039316.1"/>
    </source>
</evidence>
<dbReference type="InterPro" id="IPR013103">
    <property type="entry name" value="RVT_2"/>
</dbReference>
<name>A0A5A7TBA6_CUCMM</name>
<protein>
    <submittedName>
        <fullName evidence="2">Retrovirus-related Pol polyprotein from transposon TNT 1-94</fullName>
    </submittedName>
</protein>
<comment type="caution">
    <text evidence="2">The sequence shown here is derived from an EMBL/GenBank/DDBJ whole genome shotgun (WGS) entry which is preliminary data.</text>
</comment>
<dbReference type="AlphaFoldDB" id="A0A5A7TBA6"/>
<evidence type="ECO:0000313" key="5">
    <source>
        <dbReference type="Proteomes" id="UP000321947"/>
    </source>
</evidence>
<gene>
    <name evidence="3" type="ORF">E5676_scaffold169G001090</name>
    <name evidence="2" type="ORF">E6C27_scaffold64G001130</name>
</gene>
<organism evidence="2 4">
    <name type="scientific">Cucumis melo var. makuwa</name>
    <name type="common">Oriental melon</name>
    <dbReference type="NCBI Taxonomy" id="1194695"/>
    <lineage>
        <taxon>Eukaryota</taxon>
        <taxon>Viridiplantae</taxon>
        <taxon>Streptophyta</taxon>
        <taxon>Embryophyta</taxon>
        <taxon>Tracheophyta</taxon>
        <taxon>Spermatophyta</taxon>
        <taxon>Magnoliopsida</taxon>
        <taxon>eudicotyledons</taxon>
        <taxon>Gunneridae</taxon>
        <taxon>Pentapetalae</taxon>
        <taxon>rosids</taxon>
        <taxon>fabids</taxon>
        <taxon>Cucurbitales</taxon>
        <taxon>Cucurbitaceae</taxon>
        <taxon>Benincaseae</taxon>
        <taxon>Cucumis</taxon>
    </lineage>
</organism>
<sequence>MEMTRYMLREKNLPKKVWAETANTAVFLQNRLPTKAVKERHHLRHASVTSLIGELHRDEEWNLDDAEKKCQTLEKLKFKFFDSSIEEEDDWQSEIVDDASVRGTRLLSHIYERCNVAVCESANYAEAKKDQSPKDVRSKVKEIKSILLKKALYGLKQAPRAWYSKIDEHLLSLGFVKSLSETNLYVKHNDLGLMSYFLGIEIKQGQGEVFIYKKKKYAKEILKKFKMDECKAEFNWLHDMYLTATKPNILNVVSILSRFMHCASELHLKTAKRVIRYVKGTSDFGVKFTRGKEYFKLIGFSNNDWGGSVDDMRSTSGYCFTLGSGIFSWSSKKQEIVAQSTTEAEFIAAIATANQALWPREILLDLNLEQKESTEILVDNKAAIAISHNPMFYKKTRYFHIKLFFLR</sequence>
<reference evidence="4 5" key="1">
    <citation type="submission" date="2019-08" db="EMBL/GenBank/DDBJ databases">
        <title>Draft genome sequences of two oriental melons (Cucumis melo L. var makuwa).</title>
        <authorList>
            <person name="Kwon S.-Y."/>
        </authorList>
    </citation>
    <scope>NUCLEOTIDE SEQUENCE [LARGE SCALE GENOMIC DNA]</scope>
    <source>
        <strain evidence="5">cv. Chang Bougi</strain>
        <strain evidence="4">cv. SW 3</strain>
        <tissue evidence="2">Leaf</tissue>
    </source>
</reference>
<feature type="domain" description="Reverse transcriptase Ty1/copia-type" evidence="1">
    <location>
        <begin position="139"/>
        <end position="188"/>
    </location>
</feature>
<dbReference type="PANTHER" id="PTHR11439:SF503">
    <property type="entry name" value="CYSTEINE-RICH RLK (RECEPTOR-LIKE PROTEIN KINASE) 8"/>
    <property type="match status" value="1"/>
</dbReference>
<dbReference type="EMBL" id="SSTD01016718">
    <property type="protein sequence ID" value="TYK00499.1"/>
    <property type="molecule type" value="Genomic_DNA"/>
</dbReference>
<dbReference type="Proteomes" id="UP000321947">
    <property type="component" value="Unassembled WGS sequence"/>
</dbReference>
<evidence type="ECO:0000259" key="1">
    <source>
        <dbReference type="Pfam" id="PF07727"/>
    </source>
</evidence>
<dbReference type="EMBL" id="SSTE01018412">
    <property type="protein sequence ID" value="KAA0039316.1"/>
    <property type="molecule type" value="Genomic_DNA"/>
</dbReference>
<evidence type="ECO:0000313" key="3">
    <source>
        <dbReference type="EMBL" id="TYK00499.1"/>
    </source>
</evidence>
<dbReference type="STRING" id="1194695.A0A5A7TBA6"/>
<accession>A0A5A7TBA6</accession>
<evidence type="ECO:0000313" key="4">
    <source>
        <dbReference type="Proteomes" id="UP000321393"/>
    </source>
</evidence>
<dbReference type="Pfam" id="PF07727">
    <property type="entry name" value="RVT_2"/>
    <property type="match status" value="1"/>
</dbReference>
<proteinExistence type="predicted"/>
<dbReference type="PANTHER" id="PTHR11439">
    <property type="entry name" value="GAG-POL-RELATED RETROTRANSPOSON"/>
    <property type="match status" value="1"/>
</dbReference>
<dbReference type="CDD" id="cd09272">
    <property type="entry name" value="RNase_HI_RT_Ty1"/>
    <property type="match status" value="1"/>
</dbReference>